<feature type="compositionally biased region" description="Basic and acidic residues" evidence="1">
    <location>
        <begin position="139"/>
        <end position="151"/>
    </location>
</feature>
<gene>
    <name evidence="3" type="ORF">C1H76_8597</name>
</gene>
<feature type="compositionally biased region" description="Low complexity" evidence="1">
    <location>
        <begin position="124"/>
        <end position="135"/>
    </location>
</feature>
<feature type="signal peptide" evidence="2">
    <location>
        <begin position="1"/>
        <end position="23"/>
    </location>
</feature>
<dbReference type="Proteomes" id="UP000308133">
    <property type="component" value="Unassembled WGS sequence"/>
</dbReference>
<feature type="region of interest" description="Disordered" evidence="1">
    <location>
        <begin position="101"/>
        <end position="170"/>
    </location>
</feature>
<keyword evidence="2" id="KW-0732">Signal</keyword>
<accession>A0A4U7AMZ6</accession>
<feature type="chain" id="PRO_5020740953" evidence="2">
    <location>
        <begin position="24"/>
        <end position="170"/>
    </location>
</feature>
<evidence type="ECO:0000313" key="4">
    <source>
        <dbReference type="Proteomes" id="UP000308133"/>
    </source>
</evidence>
<evidence type="ECO:0000313" key="3">
    <source>
        <dbReference type="EMBL" id="TKX19219.1"/>
    </source>
</evidence>
<organism evidence="3 4">
    <name type="scientific">Elsinoe australis</name>
    <dbReference type="NCBI Taxonomy" id="40998"/>
    <lineage>
        <taxon>Eukaryota</taxon>
        <taxon>Fungi</taxon>
        <taxon>Dikarya</taxon>
        <taxon>Ascomycota</taxon>
        <taxon>Pezizomycotina</taxon>
        <taxon>Dothideomycetes</taxon>
        <taxon>Dothideomycetidae</taxon>
        <taxon>Myriangiales</taxon>
        <taxon>Elsinoaceae</taxon>
        <taxon>Elsinoe</taxon>
    </lineage>
</organism>
<evidence type="ECO:0000256" key="1">
    <source>
        <dbReference type="SAM" id="MobiDB-lite"/>
    </source>
</evidence>
<sequence>MLFSKPAVATLVVALLSVQEAAGLVVEKRTPSGKDGRYWNLRTENYEKKDADWPVNKQRAEAVIDQATDKGEIKPTDNVAVRKPEHDTGSQAGVNVVTAMSASPRGGAPQKPKTTANHLEVADPTPFGGPPVFTGHNMAFKDRPNDGKEAVPQRANNQGSELPPYVKKEG</sequence>
<dbReference type="EMBL" id="PTQR01000117">
    <property type="protein sequence ID" value="TKX19219.1"/>
    <property type="molecule type" value="Genomic_DNA"/>
</dbReference>
<comment type="caution">
    <text evidence="3">The sequence shown here is derived from an EMBL/GenBank/DDBJ whole genome shotgun (WGS) entry which is preliminary data.</text>
</comment>
<proteinExistence type="predicted"/>
<protein>
    <submittedName>
        <fullName evidence="3">Uncharacterized protein</fullName>
    </submittedName>
</protein>
<name>A0A4U7AMZ6_9PEZI</name>
<dbReference type="AlphaFoldDB" id="A0A4U7AMZ6"/>
<evidence type="ECO:0000256" key="2">
    <source>
        <dbReference type="SAM" id="SignalP"/>
    </source>
</evidence>
<reference evidence="3 4" key="1">
    <citation type="submission" date="2018-02" db="EMBL/GenBank/DDBJ databases">
        <title>Draft genome sequences of Elsinoe sp., causing black scab on jojoba.</title>
        <authorList>
            <person name="Stodart B."/>
            <person name="Jeffress S."/>
            <person name="Ash G."/>
            <person name="Arun Chinnappa K."/>
        </authorList>
    </citation>
    <scope>NUCLEOTIDE SEQUENCE [LARGE SCALE GENOMIC DNA]</scope>
    <source>
        <strain evidence="3 4">Hillstone_2</strain>
    </source>
</reference>